<dbReference type="CDD" id="cd18139">
    <property type="entry name" value="HLD_clamp_RarA"/>
    <property type="match status" value="1"/>
</dbReference>
<comment type="function">
    <text evidence="1">DNA-dependent ATPase that plays important roles in cellular responses to stalled DNA replication processes.</text>
</comment>
<evidence type="ECO:0000256" key="5">
    <source>
        <dbReference type="ARBA" id="ARBA00022741"/>
    </source>
</evidence>
<dbReference type="InterPro" id="IPR027417">
    <property type="entry name" value="P-loop_NTPase"/>
</dbReference>
<dbReference type="GO" id="GO:0008047">
    <property type="term" value="F:enzyme activator activity"/>
    <property type="evidence" value="ECO:0007669"/>
    <property type="project" value="TreeGrafter"/>
</dbReference>
<evidence type="ECO:0000256" key="3">
    <source>
        <dbReference type="ARBA" id="ARBA00020776"/>
    </source>
</evidence>
<dbReference type="PANTHER" id="PTHR13779:SF7">
    <property type="entry name" value="ATPASE WRNIP1"/>
    <property type="match status" value="1"/>
</dbReference>
<dbReference type="FunFam" id="3.40.50.300:FF:000137">
    <property type="entry name" value="Replication-associated recombination protein A"/>
    <property type="match status" value="1"/>
</dbReference>
<gene>
    <name evidence="9" type="ORF">IAA31_01945</name>
</gene>
<dbReference type="Pfam" id="PF12002">
    <property type="entry name" value="MgsA_C"/>
    <property type="match status" value="1"/>
</dbReference>
<dbReference type="InterPro" id="IPR051314">
    <property type="entry name" value="AAA_ATPase_RarA/MGS1/WRNIP1"/>
</dbReference>
<dbReference type="GO" id="GO:0016887">
    <property type="term" value="F:ATP hydrolysis activity"/>
    <property type="evidence" value="ECO:0007669"/>
    <property type="project" value="InterPro"/>
</dbReference>
<sequence>MSAEHSADLFAGVEEAKPQLDTPATAGVDYSIPLAARLRPHSLADYIGQSHLVGPGKPLRRALERKQAYSMIFWGPPGVGKTTLALIIAGTLNAVLEQISAVTAGVKDIRAAIERAARRKAQGVRTLLFVDEVHRFNKAQQDAFLPHIENGTITFIGATTENPSFELNSALLSRCRVYVLKKLSDEELSALIDLALNAPQGLQDLHLVLDDKVRAAIISLADGDGRYLLNTLEMLSDLAFEDKNGARIVTYAMVGAVAGRRLINYDKGGDAYYDLISAFHKSVRGSAPDAALYWYSRILSAGGDPLYVARRLLAIATEDVGLADPRAMQVALNAWDIYERVGAAEGERAIAEAAVYLALAPKSNALYMAFDKAKADAAQLPSYEVPLYLRNAPTKLMDSLGYHQGYRYAHDYPGAYAAGECFMPEELDGRTYYAPSDRGLEIQLQKKMDYLKRRDEESSEPRYSKEHQVQMAAQLKKQFRH</sequence>
<dbReference type="PANTHER" id="PTHR13779">
    <property type="entry name" value="WERNER HELICASE-INTERACTING PROTEIN 1 FAMILY MEMBER"/>
    <property type="match status" value="1"/>
</dbReference>
<keyword evidence="4" id="KW-0235">DNA replication</keyword>
<dbReference type="GO" id="GO:0003677">
    <property type="term" value="F:DNA binding"/>
    <property type="evidence" value="ECO:0007669"/>
    <property type="project" value="InterPro"/>
</dbReference>
<dbReference type="InterPro" id="IPR032423">
    <property type="entry name" value="AAA_assoc_2"/>
</dbReference>
<dbReference type="FunFam" id="1.20.272.10:FF:000001">
    <property type="entry name" value="Putative AAA family ATPase"/>
    <property type="match status" value="1"/>
</dbReference>
<dbReference type="GO" id="GO:0005524">
    <property type="term" value="F:ATP binding"/>
    <property type="evidence" value="ECO:0007669"/>
    <property type="project" value="UniProtKB-KW"/>
</dbReference>
<organism evidence="9 10">
    <name type="scientific">Candidatus Anaerobiospirillum merdipullorum</name>
    <dbReference type="NCBI Taxonomy" id="2838450"/>
    <lineage>
        <taxon>Bacteria</taxon>
        <taxon>Pseudomonadati</taxon>
        <taxon>Pseudomonadota</taxon>
        <taxon>Gammaproteobacteria</taxon>
        <taxon>Aeromonadales</taxon>
        <taxon>Succinivibrionaceae</taxon>
        <taxon>Anaerobiospirillum</taxon>
    </lineage>
</organism>
<evidence type="ECO:0000313" key="10">
    <source>
        <dbReference type="Proteomes" id="UP000824150"/>
    </source>
</evidence>
<name>A0A9E2KNN0_9GAMM</name>
<evidence type="ECO:0000256" key="6">
    <source>
        <dbReference type="ARBA" id="ARBA00022840"/>
    </source>
</evidence>
<dbReference type="GO" id="GO:0006261">
    <property type="term" value="P:DNA-templated DNA replication"/>
    <property type="evidence" value="ECO:0007669"/>
    <property type="project" value="TreeGrafter"/>
</dbReference>
<dbReference type="GO" id="GO:0000731">
    <property type="term" value="P:DNA synthesis involved in DNA repair"/>
    <property type="evidence" value="ECO:0007669"/>
    <property type="project" value="TreeGrafter"/>
</dbReference>
<dbReference type="Proteomes" id="UP000824150">
    <property type="component" value="Unassembled WGS sequence"/>
</dbReference>
<dbReference type="Pfam" id="PF00004">
    <property type="entry name" value="AAA"/>
    <property type="match status" value="1"/>
</dbReference>
<dbReference type="CDD" id="cd00009">
    <property type="entry name" value="AAA"/>
    <property type="match status" value="1"/>
</dbReference>
<dbReference type="InterPro" id="IPR021886">
    <property type="entry name" value="MgsA_C"/>
</dbReference>
<comment type="caution">
    <text evidence="9">The sequence shown here is derived from an EMBL/GenBank/DDBJ whole genome shotgun (WGS) entry which is preliminary data.</text>
</comment>
<dbReference type="AlphaFoldDB" id="A0A9E2KNN0"/>
<proteinExistence type="inferred from homology"/>
<evidence type="ECO:0000313" key="9">
    <source>
        <dbReference type="EMBL" id="MBU3826242.1"/>
    </source>
</evidence>
<reference evidence="9" key="1">
    <citation type="journal article" date="2021" name="PeerJ">
        <title>Extensive microbial diversity within the chicken gut microbiome revealed by metagenomics and culture.</title>
        <authorList>
            <person name="Gilroy R."/>
            <person name="Ravi A."/>
            <person name="Getino M."/>
            <person name="Pursley I."/>
            <person name="Horton D.L."/>
            <person name="Alikhan N.F."/>
            <person name="Baker D."/>
            <person name="Gharbi K."/>
            <person name="Hall N."/>
            <person name="Watson M."/>
            <person name="Adriaenssens E.M."/>
            <person name="Foster-Nyarko E."/>
            <person name="Jarju S."/>
            <person name="Secka A."/>
            <person name="Antonio M."/>
            <person name="Oren A."/>
            <person name="Chaudhuri R.R."/>
            <person name="La Ragione R."/>
            <person name="Hildebrand F."/>
            <person name="Pallen M.J."/>
        </authorList>
    </citation>
    <scope>NUCLEOTIDE SEQUENCE</scope>
    <source>
        <strain evidence="9">687</strain>
    </source>
</reference>
<feature type="domain" description="AAA+ ATPase" evidence="8">
    <location>
        <begin position="67"/>
        <end position="183"/>
    </location>
</feature>
<evidence type="ECO:0000256" key="4">
    <source>
        <dbReference type="ARBA" id="ARBA00022705"/>
    </source>
</evidence>
<evidence type="ECO:0000259" key="8">
    <source>
        <dbReference type="SMART" id="SM00382"/>
    </source>
</evidence>
<dbReference type="EMBL" id="JAHLFG010000023">
    <property type="protein sequence ID" value="MBU3826242.1"/>
    <property type="molecule type" value="Genomic_DNA"/>
</dbReference>
<accession>A0A9E2KNN0</accession>
<keyword evidence="5" id="KW-0547">Nucleotide-binding</keyword>
<dbReference type="GO" id="GO:0017116">
    <property type="term" value="F:single-stranded DNA helicase activity"/>
    <property type="evidence" value="ECO:0007669"/>
    <property type="project" value="TreeGrafter"/>
</dbReference>
<dbReference type="InterPro" id="IPR008921">
    <property type="entry name" value="DNA_pol3_clamp-load_cplx_C"/>
</dbReference>
<dbReference type="Gene3D" id="1.20.272.10">
    <property type="match status" value="1"/>
</dbReference>
<reference evidence="9" key="2">
    <citation type="submission" date="2021-04" db="EMBL/GenBank/DDBJ databases">
        <authorList>
            <person name="Gilroy R."/>
        </authorList>
    </citation>
    <scope>NUCLEOTIDE SEQUENCE</scope>
    <source>
        <strain evidence="9">687</strain>
    </source>
</reference>
<evidence type="ECO:0000256" key="2">
    <source>
        <dbReference type="ARBA" id="ARBA00008959"/>
    </source>
</evidence>
<feature type="region of interest" description="Disordered" evidence="7">
    <location>
        <begin position="453"/>
        <end position="481"/>
    </location>
</feature>
<comment type="similarity">
    <text evidence="2">Belongs to the AAA ATPase family. RarA/MGS1/WRNIP1 subfamily.</text>
</comment>
<dbReference type="Pfam" id="PF16193">
    <property type="entry name" value="AAA_assoc_2"/>
    <property type="match status" value="1"/>
</dbReference>
<keyword evidence="6" id="KW-0067">ATP-binding</keyword>
<dbReference type="Gene3D" id="1.10.8.60">
    <property type="match status" value="1"/>
</dbReference>
<dbReference type="InterPro" id="IPR003593">
    <property type="entry name" value="AAA+_ATPase"/>
</dbReference>
<evidence type="ECO:0000256" key="1">
    <source>
        <dbReference type="ARBA" id="ARBA00002393"/>
    </source>
</evidence>
<evidence type="ECO:0000256" key="7">
    <source>
        <dbReference type="SAM" id="MobiDB-lite"/>
    </source>
</evidence>
<dbReference type="Gene3D" id="1.10.3710.10">
    <property type="entry name" value="DNA polymerase III clamp loader subunits, C-terminal domain"/>
    <property type="match status" value="1"/>
</dbReference>
<feature type="compositionally biased region" description="Basic and acidic residues" evidence="7">
    <location>
        <begin position="453"/>
        <end position="468"/>
    </location>
</feature>
<dbReference type="SUPFAM" id="SSF52540">
    <property type="entry name" value="P-loop containing nucleoside triphosphate hydrolases"/>
    <property type="match status" value="1"/>
</dbReference>
<protein>
    <recommendedName>
        <fullName evidence="3">Replication-associated recombination protein A</fullName>
    </recommendedName>
</protein>
<dbReference type="Gene3D" id="3.40.50.300">
    <property type="entry name" value="P-loop containing nucleotide triphosphate hydrolases"/>
    <property type="match status" value="1"/>
</dbReference>
<dbReference type="SUPFAM" id="SSF48019">
    <property type="entry name" value="post-AAA+ oligomerization domain-like"/>
    <property type="match status" value="1"/>
</dbReference>
<dbReference type="SMART" id="SM00382">
    <property type="entry name" value="AAA"/>
    <property type="match status" value="1"/>
</dbReference>
<dbReference type="InterPro" id="IPR003959">
    <property type="entry name" value="ATPase_AAA_core"/>
</dbReference>